<dbReference type="InterPro" id="IPR008927">
    <property type="entry name" value="6-PGluconate_DH-like_C_sf"/>
</dbReference>
<name>A0A7J7IH37_9RHOD</name>
<dbReference type="Proteomes" id="UP000530660">
    <property type="component" value="Unassembled WGS sequence"/>
</dbReference>
<keyword evidence="2" id="KW-0521">NADP</keyword>
<dbReference type="InterPro" id="IPR050838">
    <property type="entry name" value="Ketopantoate_reductase"/>
</dbReference>
<keyword evidence="3" id="KW-0560">Oxidoreductase</keyword>
<dbReference type="InterPro" id="IPR013752">
    <property type="entry name" value="KPA_reductase"/>
</dbReference>
<dbReference type="InterPro" id="IPR036291">
    <property type="entry name" value="NAD(P)-bd_dom_sf"/>
</dbReference>
<evidence type="ECO:0008006" key="9">
    <source>
        <dbReference type="Google" id="ProtNLM"/>
    </source>
</evidence>
<dbReference type="Gene3D" id="3.40.50.720">
    <property type="entry name" value="NAD(P)-binding Rossmann-like Domain"/>
    <property type="match status" value="1"/>
</dbReference>
<feature type="domain" description="Ketopantoate reductase C-terminal" evidence="6">
    <location>
        <begin position="338"/>
        <end position="446"/>
    </location>
</feature>
<reference evidence="7 8" key="1">
    <citation type="journal article" date="2020" name="J. Phycol.">
        <title>Comparative genome analysis reveals Cyanidiococcus gen. nov., a new extremophilic red algal genus sister to Cyanidioschyzon (Cyanidioschyzonaceae, Rhodophyta).</title>
        <authorList>
            <person name="Liu S.-L."/>
            <person name="Chiang Y.-R."/>
            <person name="Yoon H.S."/>
            <person name="Fu H.-Y."/>
        </authorList>
    </citation>
    <scope>NUCLEOTIDE SEQUENCE [LARGE SCALE GENOMIC DNA]</scope>
    <source>
        <strain evidence="7 8">THAL066</strain>
    </source>
</reference>
<evidence type="ECO:0000313" key="8">
    <source>
        <dbReference type="Proteomes" id="UP000530660"/>
    </source>
</evidence>
<dbReference type="PANTHER" id="PTHR43765:SF2">
    <property type="entry name" value="2-DEHYDROPANTOATE 2-REDUCTASE"/>
    <property type="match status" value="1"/>
</dbReference>
<dbReference type="SUPFAM" id="SSF48179">
    <property type="entry name" value="6-phosphogluconate dehydrogenase C-terminal domain-like"/>
    <property type="match status" value="1"/>
</dbReference>
<feature type="domain" description="Ketopantoate reductase N-terminal" evidence="5">
    <location>
        <begin position="16"/>
        <end position="190"/>
    </location>
</feature>
<dbReference type="GO" id="GO:0050661">
    <property type="term" value="F:NADP binding"/>
    <property type="evidence" value="ECO:0007669"/>
    <property type="project" value="TreeGrafter"/>
</dbReference>
<accession>A0A7J7IH37</accession>
<dbReference type="InterPro" id="IPR013328">
    <property type="entry name" value="6PGD_dom2"/>
</dbReference>
<gene>
    <name evidence="7" type="ORF">F1559_003179</name>
</gene>
<comment type="caution">
    <text evidence="7">The sequence shown here is derived from an EMBL/GenBank/DDBJ whole genome shotgun (WGS) entry which is preliminary data.</text>
</comment>
<evidence type="ECO:0000256" key="2">
    <source>
        <dbReference type="ARBA" id="ARBA00022857"/>
    </source>
</evidence>
<evidence type="ECO:0000256" key="4">
    <source>
        <dbReference type="SAM" id="MobiDB-lite"/>
    </source>
</evidence>
<dbReference type="GO" id="GO:0005737">
    <property type="term" value="C:cytoplasm"/>
    <property type="evidence" value="ECO:0007669"/>
    <property type="project" value="TreeGrafter"/>
</dbReference>
<evidence type="ECO:0000256" key="3">
    <source>
        <dbReference type="ARBA" id="ARBA00023002"/>
    </source>
</evidence>
<comment type="similarity">
    <text evidence="1">Belongs to the ketopantoate reductase family.</text>
</comment>
<dbReference type="Gene3D" id="1.10.1040.10">
    <property type="entry name" value="N-(1-d-carboxylethyl)-l-norvaline Dehydrogenase, domain 2"/>
    <property type="match status" value="1"/>
</dbReference>
<organism evidence="7 8">
    <name type="scientific">Cyanidiococcus yangmingshanensis</name>
    <dbReference type="NCBI Taxonomy" id="2690220"/>
    <lineage>
        <taxon>Eukaryota</taxon>
        <taxon>Rhodophyta</taxon>
        <taxon>Bangiophyceae</taxon>
        <taxon>Cyanidiales</taxon>
        <taxon>Cyanidiaceae</taxon>
        <taxon>Cyanidiococcus</taxon>
    </lineage>
</organism>
<dbReference type="GO" id="GO:0008677">
    <property type="term" value="F:2-dehydropantoate 2-reductase activity"/>
    <property type="evidence" value="ECO:0007669"/>
    <property type="project" value="TreeGrafter"/>
</dbReference>
<evidence type="ECO:0000313" key="7">
    <source>
        <dbReference type="EMBL" id="KAF6002009.1"/>
    </source>
</evidence>
<dbReference type="SUPFAM" id="SSF51735">
    <property type="entry name" value="NAD(P)-binding Rossmann-fold domains"/>
    <property type="match status" value="1"/>
</dbReference>
<dbReference type="InterPro" id="IPR013332">
    <property type="entry name" value="KPR_N"/>
</dbReference>
<evidence type="ECO:0000256" key="1">
    <source>
        <dbReference type="ARBA" id="ARBA00007870"/>
    </source>
</evidence>
<dbReference type="Pfam" id="PF08546">
    <property type="entry name" value="ApbA_C"/>
    <property type="match status" value="1"/>
</dbReference>
<proteinExistence type="inferred from homology"/>
<keyword evidence="8" id="KW-1185">Reference proteome</keyword>
<dbReference type="OrthoDB" id="73846at2759"/>
<dbReference type="PANTHER" id="PTHR43765">
    <property type="entry name" value="2-DEHYDROPANTOATE 2-REDUCTASE-RELATED"/>
    <property type="match status" value="1"/>
</dbReference>
<protein>
    <recommendedName>
        <fullName evidence="9">2-dehydropantoate 2-reductase</fullName>
    </recommendedName>
</protein>
<dbReference type="AlphaFoldDB" id="A0A7J7IH37"/>
<dbReference type="Pfam" id="PF02558">
    <property type="entry name" value="ApbA"/>
    <property type="match status" value="1"/>
</dbReference>
<feature type="compositionally biased region" description="Basic and acidic residues" evidence="4">
    <location>
        <begin position="265"/>
        <end position="279"/>
    </location>
</feature>
<evidence type="ECO:0000259" key="5">
    <source>
        <dbReference type="Pfam" id="PF02558"/>
    </source>
</evidence>
<evidence type="ECO:0000259" key="6">
    <source>
        <dbReference type="Pfam" id="PF08546"/>
    </source>
</evidence>
<dbReference type="EMBL" id="VWRR01000012">
    <property type="protein sequence ID" value="KAF6002009.1"/>
    <property type="molecule type" value="Genomic_DNA"/>
</dbReference>
<feature type="region of interest" description="Disordered" evidence="4">
    <location>
        <begin position="265"/>
        <end position="285"/>
    </location>
</feature>
<sequence>MATGLGTLSQSQAPRVAVIGSGAIGLLVFAKLAQLQQSEARPIFSKLALVCRSEQVAQQIQNKGGIDLINFETGDALGKQSASRACFCALDAPQLQVMSCRDDTAAGIDLALVCVKSYQIESIGSFLRRAFMGSTSPSAAVTFCNGIGHVPRLAALLPRQVAVLPAVTYMAAERLGTNKVQVHGHGATYILGKGNPSQPIMVRDTLKETLAAVAPIPFTSTSASCKRAENRIQDEHVTREQVRTEQFQHLPTESWFSALYRSNGTEERAPAGETRRPSSEKAPATAIGDQRYSPWGQILDLTLEQQRLLDERQGLCAWMNRAGIGPASIGQDERPFVEKLALNCGINPVATLLGVRNGALMRLPEALRLAEMAALEVAELFGMSGPPLLGKLRNVLGATAGNVNSMLADLLRGQPTEVDALNGAVADLMASRGDHRPSVNALLALIIRALTERRQQKLELGDIGGEYPVR</sequence>